<dbReference type="Proteomes" id="UP000028984">
    <property type="component" value="Unassembled WGS sequence"/>
</dbReference>
<dbReference type="AlphaFoldDB" id="A0A087CXC4"/>
<proteinExistence type="predicted"/>
<comment type="caution">
    <text evidence="3">The sequence shown here is derived from an EMBL/GenBank/DDBJ whole genome shotgun (WGS) entry which is preliminary data.</text>
</comment>
<accession>A0A087CXC4</accession>
<dbReference type="Gene3D" id="4.10.1060.50">
    <property type="match status" value="1"/>
</dbReference>
<feature type="region of interest" description="Disordered" evidence="1">
    <location>
        <begin position="34"/>
        <end position="68"/>
    </location>
</feature>
<name>A0A087CXC4_9BIFI</name>
<evidence type="ECO:0000313" key="4">
    <source>
        <dbReference type="Proteomes" id="UP000028984"/>
    </source>
</evidence>
<evidence type="ECO:0000256" key="1">
    <source>
        <dbReference type="SAM" id="MobiDB-lite"/>
    </source>
</evidence>
<dbReference type="InterPro" id="IPR026870">
    <property type="entry name" value="Zinc_ribbon_dom"/>
</dbReference>
<protein>
    <recommendedName>
        <fullName evidence="2">Zinc-ribbon domain-containing protein</fullName>
    </recommendedName>
</protein>
<dbReference type="EMBL" id="JGZK01000002">
    <property type="protein sequence ID" value="KFI87924.1"/>
    <property type="molecule type" value="Genomic_DNA"/>
</dbReference>
<feature type="compositionally biased region" description="Low complexity" evidence="1">
    <location>
        <begin position="35"/>
        <end position="52"/>
    </location>
</feature>
<dbReference type="Pfam" id="PF13240">
    <property type="entry name" value="Zn_Ribbon_1"/>
    <property type="match status" value="1"/>
</dbReference>
<reference evidence="3 4" key="1">
    <citation type="submission" date="2014-03" db="EMBL/GenBank/DDBJ databases">
        <title>Genomics of Bifidobacteria.</title>
        <authorList>
            <person name="Ventura M."/>
            <person name="Milani C."/>
            <person name="Lugli G.A."/>
        </authorList>
    </citation>
    <scope>NUCLEOTIDE SEQUENCE [LARGE SCALE GENOMIC DNA]</scope>
    <source>
        <strain evidence="3 4">DSM 23975</strain>
    </source>
</reference>
<keyword evidence="4" id="KW-1185">Reference proteome</keyword>
<gene>
    <name evidence="3" type="ORF">BREU_0701</name>
</gene>
<dbReference type="OrthoDB" id="3240622at2"/>
<evidence type="ECO:0000313" key="3">
    <source>
        <dbReference type="EMBL" id="KFI87924.1"/>
    </source>
</evidence>
<dbReference type="STRING" id="1437610.BREU_0701"/>
<sequence>MKPCTQCGTSNPDEAKFCRQCGTPFAYANPVSANPVSAGPIPAGPAPAQAPAEVKPLISSVDHEHPGQ</sequence>
<dbReference type="InterPro" id="IPR038587">
    <property type="entry name" value="Ribosomal_eL40_sf"/>
</dbReference>
<dbReference type="RefSeq" id="WP_044089956.1">
    <property type="nucleotide sequence ID" value="NZ_JDUW01000016.1"/>
</dbReference>
<organism evidence="3 4">
    <name type="scientific">Bifidobacterium reuteri DSM 23975</name>
    <dbReference type="NCBI Taxonomy" id="1437610"/>
    <lineage>
        <taxon>Bacteria</taxon>
        <taxon>Bacillati</taxon>
        <taxon>Actinomycetota</taxon>
        <taxon>Actinomycetes</taxon>
        <taxon>Bifidobacteriales</taxon>
        <taxon>Bifidobacteriaceae</taxon>
        <taxon>Bifidobacterium</taxon>
    </lineage>
</organism>
<evidence type="ECO:0000259" key="2">
    <source>
        <dbReference type="Pfam" id="PF13240"/>
    </source>
</evidence>
<feature type="domain" description="Zinc-ribbon" evidence="2">
    <location>
        <begin position="4"/>
        <end position="24"/>
    </location>
</feature>